<evidence type="ECO:0000313" key="3">
    <source>
        <dbReference type="Proteomes" id="UP001528823"/>
    </source>
</evidence>
<gene>
    <name evidence="2" type="ORF">ORQ98_22360</name>
</gene>
<evidence type="ECO:0000313" key="2">
    <source>
        <dbReference type="EMBL" id="MDE1464712.1"/>
    </source>
</evidence>
<dbReference type="RefSeq" id="WP_274691038.1">
    <property type="nucleotide sequence ID" value="NZ_JAPMOU010000041.1"/>
</dbReference>
<comment type="caution">
    <text evidence="2">The sequence shown here is derived from an EMBL/GenBank/DDBJ whole genome shotgun (WGS) entry which is preliminary data.</text>
</comment>
<accession>A0ABT5UGU6</accession>
<name>A0ABT5UGU6_9GAMM</name>
<protein>
    <recommendedName>
        <fullName evidence="4">SPOR domain-containing protein</fullName>
    </recommendedName>
</protein>
<feature type="compositionally biased region" description="Low complexity" evidence="1">
    <location>
        <begin position="59"/>
        <end position="69"/>
    </location>
</feature>
<sequence>MRWIFICLVITNLIVAGYYWHQGNQTAPVKGASLSVKTSSKVASLTLLAESELKPRKLSSNSKSNKSTTGVNTATGNSITNKEEFCASIGPIAEAKILKQIEQRFLAIGIKPARKNVQVNTEPDYWVYIKPLISRRTALRKLKELKAQGRDSFIITDGELKNGLSLGLFTKQSSALNLQNEMKSAGYDVAVKVVERFKNETWLNFSPSELELIADQVWVGLANNYRFIEKRRIRCKDVASY</sequence>
<proteinExistence type="predicted"/>
<feature type="region of interest" description="Disordered" evidence="1">
    <location>
        <begin position="56"/>
        <end position="75"/>
    </location>
</feature>
<evidence type="ECO:0000256" key="1">
    <source>
        <dbReference type="SAM" id="MobiDB-lite"/>
    </source>
</evidence>
<organism evidence="2 3">
    <name type="scientific">Spartinivicinus poritis</name>
    <dbReference type="NCBI Taxonomy" id="2994640"/>
    <lineage>
        <taxon>Bacteria</taxon>
        <taxon>Pseudomonadati</taxon>
        <taxon>Pseudomonadota</taxon>
        <taxon>Gammaproteobacteria</taxon>
        <taxon>Oceanospirillales</taxon>
        <taxon>Zooshikellaceae</taxon>
        <taxon>Spartinivicinus</taxon>
    </lineage>
</organism>
<reference evidence="2 3" key="1">
    <citation type="submission" date="2022-11" db="EMBL/GenBank/DDBJ databases">
        <title>Spartinivicinus poritis sp. nov., isolated from scleractinian coral Porites lutea.</title>
        <authorList>
            <person name="Zhang G."/>
            <person name="Cai L."/>
            <person name="Wei Q."/>
        </authorList>
    </citation>
    <scope>NUCLEOTIDE SEQUENCE [LARGE SCALE GENOMIC DNA]</scope>
    <source>
        <strain evidence="2 3">A2-2</strain>
    </source>
</reference>
<keyword evidence="3" id="KW-1185">Reference proteome</keyword>
<dbReference type="EMBL" id="JAPMOU010000041">
    <property type="protein sequence ID" value="MDE1464712.1"/>
    <property type="molecule type" value="Genomic_DNA"/>
</dbReference>
<dbReference type="Proteomes" id="UP001528823">
    <property type="component" value="Unassembled WGS sequence"/>
</dbReference>
<evidence type="ECO:0008006" key="4">
    <source>
        <dbReference type="Google" id="ProtNLM"/>
    </source>
</evidence>